<feature type="domain" description="DUF5979" evidence="4">
    <location>
        <begin position="185"/>
        <end position="245"/>
    </location>
</feature>
<feature type="domain" description="DUF5979" evidence="4">
    <location>
        <begin position="43"/>
        <end position="136"/>
    </location>
</feature>
<evidence type="ECO:0000313" key="6">
    <source>
        <dbReference type="Proteomes" id="UP001185069"/>
    </source>
</evidence>
<dbReference type="Pfam" id="PF19407">
    <property type="entry name" value="DUF5979"/>
    <property type="match status" value="2"/>
</dbReference>
<dbReference type="EMBL" id="JAVDQF010000001">
    <property type="protein sequence ID" value="MDR6271160.1"/>
    <property type="molecule type" value="Genomic_DNA"/>
</dbReference>
<keyword evidence="3" id="KW-0732">Signal</keyword>
<keyword evidence="2" id="KW-1133">Transmembrane helix</keyword>
<gene>
    <name evidence="5" type="ORF">JOE69_003398</name>
</gene>
<keyword evidence="6" id="KW-1185">Reference proteome</keyword>
<evidence type="ECO:0000256" key="3">
    <source>
        <dbReference type="SAM" id="SignalP"/>
    </source>
</evidence>
<evidence type="ECO:0000256" key="1">
    <source>
        <dbReference type="SAM" id="MobiDB-lite"/>
    </source>
</evidence>
<name>A0ABU1JFF7_9MICC</name>
<organism evidence="5 6">
    <name type="scientific">Arthrobacter russicus</name>
    <dbReference type="NCBI Taxonomy" id="172040"/>
    <lineage>
        <taxon>Bacteria</taxon>
        <taxon>Bacillati</taxon>
        <taxon>Actinomycetota</taxon>
        <taxon>Actinomycetes</taxon>
        <taxon>Micrococcales</taxon>
        <taxon>Micrococcaceae</taxon>
        <taxon>Arthrobacter</taxon>
    </lineage>
</organism>
<feature type="chain" id="PRO_5046550013" description="DUF5979 domain-containing protein" evidence="3">
    <location>
        <begin position="25"/>
        <end position="502"/>
    </location>
</feature>
<comment type="caution">
    <text evidence="5">The sequence shown here is derived from an EMBL/GenBank/DDBJ whole genome shotgun (WGS) entry which is preliminary data.</text>
</comment>
<feature type="signal peptide" evidence="3">
    <location>
        <begin position="1"/>
        <end position="24"/>
    </location>
</feature>
<evidence type="ECO:0000313" key="5">
    <source>
        <dbReference type="EMBL" id="MDR6271160.1"/>
    </source>
</evidence>
<sequence length="502" mass="51617">MKSLFRSGVALLGASAVLVTPAFVALPVATAAEDTGFTVRVTAVDADAAASSLDRTVTGTWSCVLGDAPALTGKWSATAAKEARVSEAPEGASCTISVDPDAQPPAAAPGSVWAQPAIETPTQTVPAKAAEPVVFAVRAPMVKNAVAEPVPTDQTKEPAAEPAAPLNLTFKVNVVDLQGNPAPLWGKYDFNWSCTAPDGQSLPLTANQPVSVPPNGTATPDARDNPPVGSTCSVGEPSPLFRENRTASFLSSTLSVEGGPYTKELTPINEFQFVEFTIQAPMTVTLQVVLGPQIVSQNGAVPGLKLVADGGGKATVGQPMGFTLRFDPALASSQLPVEPRISLANLGTSATLVPGSLTTNLGTAQVQSFPNSTSQMIVWKAGVLPGTVVPELRFQVQIDLTALGKTFELRYTSFPGECFVSVMYQVTTPIAARRGSDLNWCRSSFTVSAPDPVVPAVAVSSGDELAATGSNGLGLAGLGALLLLSGTAAVAYGSRTMRSSGR</sequence>
<dbReference type="RefSeq" id="WP_309800784.1">
    <property type="nucleotide sequence ID" value="NZ_BAAAHY010000006.1"/>
</dbReference>
<reference evidence="5 6" key="1">
    <citation type="submission" date="2023-07" db="EMBL/GenBank/DDBJ databases">
        <title>Sequencing the genomes of 1000 actinobacteria strains.</title>
        <authorList>
            <person name="Klenk H.-P."/>
        </authorList>
    </citation>
    <scope>NUCLEOTIDE SEQUENCE [LARGE SCALE GENOMIC DNA]</scope>
    <source>
        <strain evidence="5 6">DSM 14555</strain>
    </source>
</reference>
<keyword evidence="2" id="KW-0812">Transmembrane</keyword>
<evidence type="ECO:0000256" key="2">
    <source>
        <dbReference type="SAM" id="Phobius"/>
    </source>
</evidence>
<feature type="transmembrane region" description="Helical" evidence="2">
    <location>
        <begin position="473"/>
        <end position="492"/>
    </location>
</feature>
<feature type="region of interest" description="Disordered" evidence="1">
    <location>
        <begin position="212"/>
        <end position="231"/>
    </location>
</feature>
<dbReference type="Proteomes" id="UP001185069">
    <property type="component" value="Unassembled WGS sequence"/>
</dbReference>
<evidence type="ECO:0000259" key="4">
    <source>
        <dbReference type="Pfam" id="PF19407"/>
    </source>
</evidence>
<accession>A0ABU1JFF7</accession>
<feature type="region of interest" description="Disordered" evidence="1">
    <location>
        <begin position="89"/>
        <end position="111"/>
    </location>
</feature>
<dbReference type="InterPro" id="IPR046022">
    <property type="entry name" value="DUF5979"/>
</dbReference>
<protein>
    <recommendedName>
        <fullName evidence="4">DUF5979 domain-containing protein</fullName>
    </recommendedName>
</protein>
<keyword evidence="2" id="KW-0472">Membrane</keyword>
<proteinExistence type="predicted"/>